<feature type="domain" description="GFO/IDH/MocA-like oxidoreductase" evidence="2">
    <location>
        <begin position="259"/>
        <end position="378"/>
    </location>
</feature>
<name>A0A6J6XUY1_9ZZZZ</name>
<gene>
    <name evidence="3" type="ORF">UFOPK2992_00971</name>
</gene>
<dbReference type="SUPFAM" id="SSF55347">
    <property type="entry name" value="Glyceraldehyde-3-phosphate dehydrogenase-like, C-terminal domain"/>
    <property type="match status" value="1"/>
</dbReference>
<dbReference type="InterPro" id="IPR000683">
    <property type="entry name" value="Gfo/Idh/MocA-like_OxRdtase_N"/>
</dbReference>
<dbReference type="Gene3D" id="3.30.360.10">
    <property type="entry name" value="Dihydrodipicolinate Reductase, domain 2"/>
    <property type="match status" value="1"/>
</dbReference>
<organism evidence="3">
    <name type="scientific">freshwater metagenome</name>
    <dbReference type="NCBI Taxonomy" id="449393"/>
    <lineage>
        <taxon>unclassified sequences</taxon>
        <taxon>metagenomes</taxon>
        <taxon>ecological metagenomes</taxon>
    </lineage>
</organism>
<dbReference type="PANTHER" id="PTHR43708:SF8">
    <property type="entry name" value="OXIDOREDUCTASE"/>
    <property type="match status" value="1"/>
</dbReference>
<dbReference type="InterPro" id="IPR055170">
    <property type="entry name" value="GFO_IDH_MocA-like_dom"/>
</dbReference>
<dbReference type="Pfam" id="PF01408">
    <property type="entry name" value="GFO_IDH_MocA"/>
    <property type="match status" value="1"/>
</dbReference>
<dbReference type="InterPro" id="IPR051317">
    <property type="entry name" value="Gfo/Idh/MocA_oxidoreduct"/>
</dbReference>
<dbReference type="EMBL" id="CAFAAI010000157">
    <property type="protein sequence ID" value="CAB4800025.1"/>
    <property type="molecule type" value="Genomic_DNA"/>
</dbReference>
<dbReference type="PANTHER" id="PTHR43708">
    <property type="entry name" value="CONSERVED EXPRESSED OXIDOREDUCTASE (EUROFUNG)"/>
    <property type="match status" value="1"/>
</dbReference>
<dbReference type="Gene3D" id="3.40.50.720">
    <property type="entry name" value="NAD(P)-binding Rossmann-like Domain"/>
    <property type="match status" value="1"/>
</dbReference>
<reference evidence="3" key="1">
    <citation type="submission" date="2020-05" db="EMBL/GenBank/DDBJ databases">
        <authorList>
            <person name="Chiriac C."/>
            <person name="Salcher M."/>
            <person name="Ghai R."/>
            <person name="Kavagutti S V."/>
        </authorList>
    </citation>
    <scope>NUCLEOTIDE SEQUENCE</scope>
</reference>
<dbReference type="GO" id="GO:0000166">
    <property type="term" value="F:nucleotide binding"/>
    <property type="evidence" value="ECO:0007669"/>
    <property type="project" value="InterPro"/>
</dbReference>
<proteinExistence type="predicted"/>
<accession>A0A6J6XUY1</accession>
<feature type="domain" description="Gfo/Idh/MocA-like oxidoreductase N-terminal" evidence="1">
    <location>
        <begin position="130"/>
        <end position="249"/>
    </location>
</feature>
<dbReference type="Pfam" id="PF22725">
    <property type="entry name" value="GFO_IDH_MocA_C3"/>
    <property type="match status" value="1"/>
</dbReference>
<dbReference type="AlphaFoldDB" id="A0A6J6XUY1"/>
<evidence type="ECO:0000313" key="3">
    <source>
        <dbReference type="EMBL" id="CAB4800025.1"/>
    </source>
</evidence>
<dbReference type="InterPro" id="IPR036291">
    <property type="entry name" value="NAD(P)-bd_dom_sf"/>
</dbReference>
<sequence>MLSSARVVHVGDLSDTDLDSLGIARGDTLQFGEWFVRPDFLRPETVRMPRETAVSGAFTHIGVINSSLAAIVATAGVRFADVPAIVECNTPDGSVIVTAIEPDRLRGVAEHRRFLDRLAAAVEPKTVSVGVGIVGYGPFGGMGYTHGLAATETEGLHLAGICDTNAERREAALADFPHVSAYTELESLAGDDNVGVVIVATPPVLHAPIALALLRAGKHVVVEKPMCLTAADADMLLSEAAAVGRTITVHQSRRWDGDYLALRRAIDGGTIGDVFNIETFVGSFEHPCRWWHSDEALSGGAVYDWGSHHIDWILQIFGGPPDTVHASSHKRVWRDVTNSDQIDVHMRWADGREARFIQSDVAAIRKPKFFVQGTAGTIAADYRPVITDELVAGRGHVSTSWHHAEVASTLRVARYEPGYGIVEMSLPPVHTAGWPFHRALADHLLLGEPSPVPAEQSRDVVDVLERAHRSAAGSAAVSGA</sequence>
<protein>
    <submittedName>
        <fullName evidence="3">Unannotated protein</fullName>
    </submittedName>
</protein>
<evidence type="ECO:0000259" key="1">
    <source>
        <dbReference type="Pfam" id="PF01408"/>
    </source>
</evidence>
<evidence type="ECO:0000259" key="2">
    <source>
        <dbReference type="Pfam" id="PF22725"/>
    </source>
</evidence>
<dbReference type="SUPFAM" id="SSF51735">
    <property type="entry name" value="NAD(P)-binding Rossmann-fold domains"/>
    <property type="match status" value="1"/>
</dbReference>